<keyword evidence="8" id="KW-1133">Transmembrane helix</keyword>
<keyword evidence="13" id="KW-1185">Reference proteome</keyword>
<evidence type="ECO:0000256" key="6">
    <source>
        <dbReference type="ARBA" id="ARBA00022692"/>
    </source>
</evidence>
<evidence type="ECO:0000256" key="1">
    <source>
        <dbReference type="ARBA" id="ARBA00004383"/>
    </source>
</evidence>
<dbReference type="NCBIfam" id="TIGR01352">
    <property type="entry name" value="tonB_Cterm"/>
    <property type="match status" value="1"/>
</dbReference>
<comment type="caution">
    <text evidence="12">The sequence shown here is derived from an EMBL/GenBank/DDBJ whole genome shotgun (WGS) entry which is preliminary data.</text>
</comment>
<keyword evidence="9" id="KW-0472">Membrane</keyword>
<sequence length="221" mass="24652">MRIFLSLLLAVLFMHGHAQEETEIRVHKYYIPASKEVFYVLKYKPSIKHGSYQKQVQGPAAYKEKGQYDHNVRTGIWEYSDVKGKVIQRIDFSKDSVLLSDGFPDPTDVKILDGAEARTNDTGRTPLLLGGRSKLAYYMLGFRYPTAARQAGIKGTVVVSATITREGKMVNEKVVSGLGHGLDEEALRVARLIPDDWLSLKVNGVAVDARILIPMTLKPGF</sequence>
<accession>A0AAP2DZK8</accession>
<dbReference type="PANTHER" id="PTHR33446:SF2">
    <property type="entry name" value="PROTEIN TONB"/>
    <property type="match status" value="1"/>
</dbReference>
<dbReference type="Gene3D" id="3.30.1150.10">
    <property type="match status" value="1"/>
</dbReference>
<keyword evidence="4" id="KW-1003">Cell membrane</keyword>
<dbReference type="PROSITE" id="PS52015">
    <property type="entry name" value="TONB_CTD"/>
    <property type="match status" value="1"/>
</dbReference>
<evidence type="ECO:0000256" key="8">
    <source>
        <dbReference type="ARBA" id="ARBA00022989"/>
    </source>
</evidence>
<keyword evidence="5" id="KW-0997">Cell inner membrane</keyword>
<gene>
    <name evidence="12" type="ORF">KK062_12045</name>
</gene>
<dbReference type="Pfam" id="PF03544">
    <property type="entry name" value="TonB_C"/>
    <property type="match status" value="1"/>
</dbReference>
<comment type="similarity">
    <text evidence="2">Belongs to the TonB family.</text>
</comment>
<evidence type="ECO:0000256" key="7">
    <source>
        <dbReference type="ARBA" id="ARBA00022927"/>
    </source>
</evidence>
<feature type="chain" id="PRO_5042844862" evidence="10">
    <location>
        <begin position="21"/>
        <end position="221"/>
    </location>
</feature>
<dbReference type="InterPro" id="IPR006260">
    <property type="entry name" value="TonB/TolA_C"/>
</dbReference>
<dbReference type="PANTHER" id="PTHR33446">
    <property type="entry name" value="PROTEIN TONB-RELATED"/>
    <property type="match status" value="1"/>
</dbReference>
<feature type="domain" description="TonB C-terminal" evidence="11">
    <location>
        <begin position="129"/>
        <end position="221"/>
    </location>
</feature>
<evidence type="ECO:0000259" key="11">
    <source>
        <dbReference type="PROSITE" id="PS52015"/>
    </source>
</evidence>
<organism evidence="12 13">
    <name type="scientific">Dawidia cretensis</name>
    <dbReference type="NCBI Taxonomy" id="2782350"/>
    <lineage>
        <taxon>Bacteria</taxon>
        <taxon>Pseudomonadati</taxon>
        <taxon>Bacteroidota</taxon>
        <taxon>Cytophagia</taxon>
        <taxon>Cytophagales</taxon>
        <taxon>Chryseotaleaceae</taxon>
        <taxon>Dawidia</taxon>
    </lineage>
</organism>
<proteinExistence type="inferred from homology"/>
<keyword evidence="6" id="KW-0812">Transmembrane</keyword>
<protein>
    <submittedName>
        <fullName evidence="12">TonB family protein</fullName>
    </submittedName>
</protein>
<feature type="signal peptide" evidence="10">
    <location>
        <begin position="1"/>
        <end position="20"/>
    </location>
</feature>
<evidence type="ECO:0000256" key="4">
    <source>
        <dbReference type="ARBA" id="ARBA00022475"/>
    </source>
</evidence>
<dbReference type="AlphaFoldDB" id="A0AAP2DZK8"/>
<dbReference type="GO" id="GO:0015031">
    <property type="term" value="P:protein transport"/>
    <property type="evidence" value="ECO:0007669"/>
    <property type="project" value="UniProtKB-KW"/>
</dbReference>
<evidence type="ECO:0000256" key="3">
    <source>
        <dbReference type="ARBA" id="ARBA00022448"/>
    </source>
</evidence>
<dbReference type="InterPro" id="IPR037682">
    <property type="entry name" value="TonB_C"/>
</dbReference>
<keyword evidence="3" id="KW-0813">Transport</keyword>
<reference evidence="12 13" key="1">
    <citation type="submission" date="2021-05" db="EMBL/GenBank/DDBJ databases">
        <title>A Polyphasic approach of four new species of the genus Ohtaekwangia: Ohtaekwangia histidinii sp. nov., Ohtaekwangia cretensis sp. nov., Ohtaekwangia indiensis sp. nov., Ohtaekwangia reichenbachii sp. nov. from diverse environment.</title>
        <authorList>
            <person name="Octaviana S."/>
        </authorList>
    </citation>
    <scope>NUCLEOTIDE SEQUENCE [LARGE SCALE GENOMIC DNA]</scope>
    <source>
        <strain evidence="12 13">PWU5</strain>
    </source>
</reference>
<dbReference type="Proteomes" id="UP001319080">
    <property type="component" value="Unassembled WGS sequence"/>
</dbReference>
<dbReference type="EMBL" id="JAHESE010000010">
    <property type="protein sequence ID" value="MBT1708962.1"/>
    <property type="molecule type" value="Genomic_DNA"/>
</dbReference>
<dbReference type="InterPro" id="IPR051045">
    <property type="entry name" value="TonB-dependent_transducer"/>
</dbReference>
<dbReference type="RefSeq" id="WP_254084546.1">
    <property type="nucleotide sequence ID" value="NZ_JAHESE010000010.1"/>
</dbReference>
<dbReference type="SUPFAM" id="SSF74653">
    <property type="entry name" value="TolA/TonB C-terminal domain"/>
    <property type="match status" value="1"/>
</dbReference>
<dbReference type="GO" id="GO:0031992">
    <property type="term" value="F:energy transducer activity"/>
    <property type="evidence" value="ECO:0007669"/>
    <property type="project" value="TreeGrafter"/>
</dbReference>
<evidence type="ECO:0000256" key="10">
    <source>
        <dbReference type="SAM" id="SignalP"/>
    </source>
</evidence>
<dbReference type="GO" id="GO:0055085">
    <property type="term" value="P:transmembrane transport"/>
    <property type="evidence" value="ECO:0007669"/>
    <property type="project" value="InterPro"/>
</dbReference>
<comment type="subcellular location">
    <subcellularLocation>
        <location evidence="1">Cell inner membrane</location>
        <topology evidence="1">Single-pass membrane protein</topology>
        <orientation evidence="1">Periplasmic side</orientation>
    </subcellularLocation>
</comment>
<keyword evidence="10" id="KW-0732">Signal</keyword>
<evidence type="ECO:0000313" key="12">
    <source>
        <dbReference type="EMBL" id="MBT1708962.1"/>
    </source>
</evidence>
<evidence type="ECO:0000256" key="9">
    <source>
        <dbReference type="ARBA" id="ARBA00023136"/>
    </source>
</evidence>
<dbReference type="GO" id="GO:0098797">
    <property type="term" value="C:plasma membrane protein complex"/>
    <property type="evidence" value="ECO:0007669"/>
    <property type="project" value="TreeGrafter"/>
</dbReference>
<evidence type="ECO:0000313" key="13">
    <source>
        <dbReference type="Proteomes" id="UP001319080"/>
    </source>
</evidence>
<name>A0AAP2DZK8_9BACT</name>
<evidence type="ECO:0000256" key="2">
    <source>
        <dbReference type="ARBA" id="ARBA00006555"/>
    </source>
</evidence>
<keyword evidence="7" id="KW-0653">Protein transport</keyword>
<evidence type="ECO:0000256" key="5">
    <source>
        <dbReference type="ARBA" id="ARBA00022519"/>
    </source>
</evidence>